<dbReference type="VEuPathDB" id="PiroplasmaDB:TA04120"/>
<evidence type="ECO:0000256" key="7">
    <source>
        <dbReference type="RuleBase" id="RU000488"/>
    </source>
</evidence>
<dbReference type="InterPro" id="IPR018108">
    <property type="entry name" value="MCP_transmembrane"/>
</dbReference>
<evidence type="ECO:0000256" key="3">
    <source>
        <dbReference type="ARBA" id="ARBA00022692"/>
    </source>
</evidence>
<comment type="subcellular location">
    <subcellularLocation>
        <location evidence="1">Membrane</location>
        <topology evidence="1">Multi-pass membrane protein</topology>
    </subcellularLocation>
</comment>
<dbReference type="InterPro" id="IPR002067">
    <property type="entry name" value="MCP"/>
</dbReference>
<dbReference type="AlphaFoldDB" id="A0A3B0MUU7"/>
<evidence type="ECO:0000256" key="6">
    <source>
        <dbReference type="PROSITE-ProRule" id="PRU00282"/>
    </source>
</evidence>
<dbReference type="PROSITE" id="PS50920">
    <property type="entry name" value="SOLCAR"/>
    <property type="match status" value="3"/>
</dbReference>
<dbReference type="GO" id="GO:0016020">
    <property type="term" value="C:membrane"/>
    <property type="evidence" value="ECO:0007669"/>
    <property type="project" value="UniProtKB-SubCell"/>
</dbReference>
<evidence type="ECO:0000256" key="2">
    <source>
        <dbReference type="ARBA" id="ARBA00022448"/>
    </source>
</evidence>
<reference evidence="10" key="1">
    <citation type="submission" date="2018-07" db="EMBL/GenBank/DDBJ databases">
        <authorList>
            <person name="Quirk P.G."/>
            <person name="Krulwich T.A."/>
        </authorList>
    </citation>
    <scope>NUCLEOTIDE SEQUENCE</scope>
    <source>
        <strain evidence="10">Anand</strain>
    </source>
</reference>
<dbReference type="PRINTS" id="PR00926">
    <property type="entry name" value="MITOCARRIER"/>
</dbReference>
<protein>
    <submittedName>
        <fullName evidence="10">Mitochondrial carrier, putative</fullName>
    </submittedName>
</protein>
<evidence type="ECO:0000256" key="4">
    <source>
        <dbReference type="ARBA" id="ARBA00022737"/>
    </source>
</evidence>
<dbReference type="Gene3D" id="1.50.40.10">
    <property type="entry name" value="Mitochondrial carrier domain"/>
    <property type="match status" value="2"/>
</dbReference>
<dbReference type="Pfam" id="PF00153">
    <property type="entry name" value="Mito_carr"/>
    <property type="match status" value="4"/>
</dbReference>
<dbReference type="PANTHER" id="PTHR24089">
    <property type="entry name" value="SOLUTE CARRIER FAMILY 25"/>
    <property type="match status" value="1"/>
</dbReference>
<keyword evidence="8" id="KW-1133">Transmembrane helix</keyword>
<feature type="repeat" description="Solcar" evidence="6">
    <location>
        <begin position="10"/>
        <end position="107"/>
    </location>
</feature>
<dbReference type="EMBL" id="UIVT01000003">
    <property type="protein sequence ID" value="SVP93505.1"/>
    <property type="molecule type" value="Genomic_DNA"/>
</dbReference>
<dbReference type="GO" id="GO:0055085">
    <property type="term" value="P:transmembrane transport"/>
    <property type="evidence" value="ECO:0007669"/>
    <property type="project" value="InterPro"/>
</dbReference>
<evidence type="ECO:0000256" key="8">
    <source>
        <dbReference type="SAM" id="Phobius"/>
    </source>
</evidence>
<dbReference type="InterPro" id="IPR023395">
    <property type="entry name" value="MCP_dom_sf"/>
</dbReference>
<keyword evidence="4" id="KW-0677">Repeat</keyword>
<sequence length="348" mass="39430">MADDPEWLRKKKQTFVFCGLLSGVITKTICAPFDRIRLLYQVQPMFGQYRNEGLTGEKKYRGVIRTAQRIFKEEGLKGLWRGNLANTIRGGICYATKFGINDSTREYLKSNSILQTWMRSRSFSSSNQKRVESQNQVILSLMAGGTAGLVQKSFTYPLDLLSVRMALGINTKHLSTCTYTGIFDCFSQIFKTEGLMGFYKGFIPTMVTGVPYVALQLSFFDFYRKRLHDFLSKKGEKLSMKQIAFMSSIAGSAAGASALFIVFPGDTVRKRMMNNAISSENRLYRDSIYCMKFIFRNEGICLLIRLNFGGIGILAFYHGLFPSMLKSLPSGAIQFLMYEVLKHIAQNF</sequence>
<dbReference type="EMBL" id="UIVS01000003">
    <property type="protein sequence ID" value="SVP92700.1"/>
    <property type="molecule type" value="Genomic_DNA"/>
</dbReference>
<gene>
    <name evidence="10" type="ORF">TAT_000249800</name>
    <name evidence="9" type="ORF">TAV_000249800</name>
</gene>
<evidence type="ECO:0000313" key="10">
    <source>
        <dbReference type="EMBL" id="SVP93505.1"/>
    </source>
</evidence>
<evidence type="ECO:0000313" key="9">
    <source>
        <dbReference type="EMBL" id="SVP92700.1"/>
    </source>
</evidence>
<feature type="transmembrane region" description="Helical" evidence="8">
    <location>
        <begin position="201"/>
        <end position="223"/>
    </location>
</feature>
<feature type="transmembrane region" description="Helical" evidence="8">
    <location>
        <begin position="243"/>
        <end position="263"/>
    </location>
</feature>
<accession>A0A3B0MUU7</accession>
<name>A0A3B0MUU7_THEAN</name>
<comment type="similarity">
    <text evidence="7">Belongs to the mitochondrial carrier (TC 2.A.29) family.</text>
</comment>
<proteinExistence type="inferred from homology"/>
<dbReference type="SUPFAM" id="SSF103506">
    <property type="entry name" value="Mitochondrial carrier"/>
    <property type="match status" value="1"/>
</dbReference>
<keyword evidence="3 6" id="KW-0812">Transmembrane</keyword>
<feature type="repeat" description="Solcar" evidence="6">
    <location>
        <begin position="242"/>
        <end position="344"/>
    </location>
</feature>
<feature type="transmembrane region" description="Helical" evidence="8">
    <location>
        <begin position="302"/>
        <end position="320"/>
    </location>
</feature>
<evidence type="ECO:0000256" key="5">
    <source>
        <dbReference type="ARBA" id="ARBA00023136"/>
    </source>
</evidence>
<organism evidence="10">
    <name type="scientific">Theileria annulata</name>
    <dbReference type="NCBI Taxonomy" id="5874"/>
    <lineage>
        <taxon>Eukaryota</taxon>
        <taxon>Sar</taxon>
        <taxon>Alveolata</taxon>
        <taxon>Apicomplexa</taxon>
        <taxon>Aconoidasida</taxon>
        <taxon>Piroplasmida</taxon>
        <taxon>Theileriidae</taxon>
        <taxon>Theileria</taxon>
    </lineage>
</organism>
<keyword evidence="5 6" id="KW-0472">Membrane</keyword>
<keyword evidence="2 7" id="KW-0813">Transport</keyword>
<evidence type="ECO:0000256" key="1">
    <source>
        <dbReference type="ARBA" id="ARBA00004141"/>
    </source>
</evidence>
<feature type="repeat" description="Solcar" evidence="6">
    <location>
        <begin position="135"/>
        <end position="226"/>
    </location>
</feature>